<proteinExistence type="predicted"/>
<reference evidence="1 2" key="1">
    <citation type="journal article" date="2018" name="Sci. Rep.">
        <title>Genomic signatures of local adaptation to the degree of environmental predictability in rotifers.</title>
        <authorList>
            <person name="Franch-Gras L."/>
            <person name="Hahn C."/>
            <person name="Garcia-Roger E.M."/>
            <person name="Carmona M.J."/>
            <person name="Serra M."/>
            <person name="Gomez A."/>
        </authorList>
    </citation>
    <scope>NUCLEOTIDE SEQUENCE [LARGE SCALE GENOMIC DNA]</scope>
    <source>
        <strain evidence="1">HYR1</strain>
    </source>
</reference>
<organism evidence="1 2">
    <name type="scientific">Brachionus plicatilis</name>
    <name type="common">Marine rotifer</name>
    <name type="synonym">Brachionus muelleri</name>
    <dbReference type="NCBI Taxonomy" id="10195"/>
    <lineage>
        <taxon>Eukaryota</taxon>
        <taxon>Metazoa</taxon>
        <taxon>Spiralia</taxon>
        <taxon>Gnathifera</taxon>
        <taxon>Rotifera</taxon>
        <taxon>Eurotatoria</taxon>
        <taxon>Monogononta</taxon>
        <taxon>Pseudotrocha</taxon>
        <taxon>Ploima</taxon>
        <taxon>Brachionidae</taxon>
        <taxon>Brachionus</taxon>
    </lineage>
</organism>
<dbReference type="EMBL" id="REGN01000222">
    <property type="protein sequence ID" value="RNA43467.1"/>
    <property type="molecule type" value="Genomic_DNA"/>
</dbReference>
<comment type="caution">
    <text evidence="1">The sequence shown here is derived from an EMBL/GenBank/DDBJ whole genome shotgun (WGS) entry which is preliminary data.</text>
</comment>
<dbReference type="Proteomes" id="UP000276133">
    <property type="component" value="Unassembled WGS sequence"/>
</dbReference>
<dbReference type="AlphaFoldDB" id="A0A3M7T6D2"/>
<name>A0A3M7T6D2_BRAPC</name>
<evidence type="ECO:0000313" key="2">
    <source>
        <dbReference type="Proteomes" id="UP000276133"/>
    </source>
</evidence>
<sequence length="119" mass="13844">MKSIAIDSNFMYNIFVLIILSEKAFNQDGLNNCATGINKRDNKLNKKQTRFQKIYANHFCKNYKNGHSLVINLQNNPYLKRMKLFPLFAPCSAYDPINKVMVIIFFIFILSQSQINQNS</sequence>
<accession>A0A3M7T6D2</accession>
<keyword evidence="2" id="KW-1185">Reference proteome</keyword>
<gene>
    <name evidence="1" type="ORF">BpHYR1_028369</name>
</gene>
<evidence type="ECO:0000313" key="1">
    <source>
        <dbReference type="EMBL" id="RNA43467.1"/>
    </source>
</evidence>
<protein>
    <submittedName>
        <fullName evidence="1">Uncharacterized protein</fullName>
    </submittedName>
</protein>